<dbReference type="InterPro" id="IPR050410">
    <property type="entry name" value="CCR4/nocturin_mRNA_transcr"/>
</dbReference>
<dbReference type="Gene3D" id="3.60.10.10">
    <property type="entry name" value="Endonuclease/exonuclease/phosphatase"/>
    <property type="match status" value="1"/>
</dbReference>
<dbReference type="InterPro" id="IPR005135">
    <property type="entry name" value="Endo/exonuclease/phosphatase"/>
</dbReference>
<gene>
    <name evidence="5" type="ORF">HTAM1171_LOCUS6625</name>
</gene>
<dbReference type="EMBL" id="HBGV01010756">
    <property type="protein sequence ID" value="CAD9495863.1"/>
    <property type="molecule type" value="Transcribed_RNA"/>
</dbReference>
<keyword evidence="2" id="KW-0378">Hydrolase</keyword>
<evidence type="ECO:0000259" key="4">
    <source>
        <dbReference type="Pfam" id="PF03372"/>
    </source>
</evidence>
<reference evidence="5" key="1">
    <citation type="submission" date="2021-01" db="EMBL/GenBank/DDBJ databases">
        <authorList>
            <person name="Corre E."/>
            <person name="Pelletier E."/>
            <person name="Niang G."/>
            <person name="Scheremetjew M."/>
            <person name="Finn R."/>
            <person name="Kale V."/>
            <person name="Holt S."/>
            <person name="Cochrane G."/>
            <person name="Meng A."/>
            <person name="Brown T."/>
            <person name="Cohen L."/>
        </authorList>
    </citation>
    <scope>NUCLEOTIDE SEQUENCE</scope>
    <source>
        <strain evidence="5">CCMP826</strain>
    </source>
</reference>
<organism evidence="5">
    <name type="scientific">Helicotheca tamesis</name>
    <dbReference type="NCBI Taxonomy" id="374047"/>
    <lineage>
        <taxon>Eukaryota</taxon>
        <taxon>Sar</taxon>
        <taxon>Stramenopiles</taxon>
        <taxon>Ochrophyta</taxon>
        <taxon>Bacillariophyta</taxon>
        <taxon>Mediophyceae</taxon>
        <taxon>Lithodesmiophycidae</taxon>
        <taxon>Lithodesmiales</taxon>
        <taxon>Lithodesmiaceae</taxon>
        <taxon>Helicotheca</taxon>
    </lineage>
</organism>
<sequence length="552" mass="61541">MINTTTRINTTMKKTPHFNIPSGYRLAKDNLGNRAFVCDDESHHLGSTDKQSSPHKTAPVCIRIQAQPDKPTLSGLTTANDVYQRIQEVIELQNKHRLSSLYKRRWRRRMKDDDDVNRKESGGGETGNNSSCDGGEESRPSWSFAVAQFNALAEGLSSSSASSSMPFSPTSKGGGEDSKFFPSDEYGGFTSVPNPEICLNFDLRRWRILEVLLGGGIVVENVEKNIAKQQQNPSSLSMASSILSPFDIVAMEEIDHYHNFFQPILSEFFGYDSFFTPKPSSPSTKLGWYSDGCALFYKKNVFEFVLKKEGVYDVGTQVYLIVALRHRESGQVLVTASTHLKAKEGELNERIRTAQAVQLCEMVCAVVDKMKKERNVVKHDGESSGKENEQRSRQSGIPVIIMGDFNAEPVGEGRTCVQSVVGKSHSSSFLPGMRSAYKTDPPPDALFTTWKTRGVKTVRRIIDYIFYHNGHAFDQAGCSHGENTARGTSVEENAVDKTKESSNDAESLAFQCTHTLDLPKDHEVDTERLPGFRYPSDHMMIAARFKLEKVQS</sequence>
<dbReference type="InterPro" id="IPR036691">
    <property type="entry name" value="Endo/exonu/phosph_ase_sf"/>
</dbReference>
<accession>A0A7S2HP18</accession>
<evidence type="ECO:0000256" key="1">
    <source>
        <dbReference type="ARBA" id="ARBA00010774"/>
    </source>
</evidence>
<evidence type="ECO:0000256" key="3">
    <source>
        <dbReference type="SAM" id="MobiDB-lite"/>
    </source>
</evidence>
<feature type="compositionally biased region" description="Low complexity" evidence="3">
    <location>
        <begin position="158"/>
        <end position="171"/>
    </location>
</feature>
<dbReference type="GO" id="GO:0000175">
    <property type="term" value="F:3'-5'-RNA exonuclease activity"/>
    <property type="evidence" value="ECO:0007669"/>
    <property type="project" value="TreeGrafter"/>
</dbReference>
<dbReference type="Pfam" id="PF03372">
    <property type="entry name" value="Exo_endo_phos"/>
    <property type="match status" value="1"/>
</dbReference>
<feature type="region of interest" description="Disordered" evidence="3">
    <location>
        <begin position="111"/>
        <end position="139"/>
    </location>
</feature>
<dbReference type="SUPFAM" id="SSF56219">
    <property type="entry name" value="DNase I-like"/>
    <property type="match status" value="1"/>
</dbReference>
<feature type="region of interest" description="Disordered" evidence="3">
    <location>
        <begin position="158"/>
        <end position="179"/>
    </location>
</feature>
<proteinExistence type="inferred from homology"/>
<dbReference type="PANTHER" id="PTHR12121">
    <property type="entry name" value="CARBON CATABOLITE REPRESSOR PROTEIN 4"/>
    <property type="match status" value="1"/>
</dbReference>
<feature type="domain" description="Endonuclease/exonuclease/phosphatase" evidence="4">
    <location>
        <begin position="239"/>
        <end position="481"/>
    </location>
</feature>
<dbReference type="PANTHER" id="PTHR12121:SF45">
    <property type="entry name" value="NOCTURNIN"/>
    <property type="match status" value="1"/>
</dbReference>
<feature type="compositionally biased region" description="Basic and acidic residues" evidence="3">
    <location>
        <begin position="111"/>
        <end position="122"/>
    </location>
</feature>
<comment type="similarity">
    <text evidence="1">Belongs to the CCR4/nocturin family.</text>
</comment>
<name>A0A7S2HP18_9STRA</name>
<dbReference type="AlphaFoldDB" id="A0A7S2HP18"/>
<evidence type="ECO:0000313" key="5">
    <source>
        <dbReference type="EMBL" id="CAD9495863.1"/>
    </source>
</evidence>
<dbReference type="GO" id="GO:0006139">
    <property type="term" value="P:nucleobase-containing compound metabolic process"/>
    <property type="evidence" value="ECO:0007669"/>
    <property type="project" value="UniProtKB-ARBA"/>
</dbReference>
<protein>
    <recommendedName>
        <fullName evidence="4">Endonuclease/exonuclease/phosphatase domain-containing protein</fullName>
    </recommendedName>
</protein>
<evidence type="ECO:0000256" key="2">
    <source>
        <dbReference type="ARBA" id="ARBA00022801"/>
    </source>
</evidence>